<evidence type="ECO:0000313" key="3">
    <source>
        <dbReference type="Proteomes" id="UP000053477"/>
    </source>
</evidence>
<protein>
    <submittedName>
        <fullName evidence="2">Uncharacterized protein</fullName>
    </submittedName>
</protein>
<feature type="region of interest" description="Disordered" evidence="1">
    <location>
        <begin position="133"/>
        <end position="178"/>
    </location>
</feature>
<dbReference type="AlphaFoldDB" id="A0A0H2RAK4"/>
<dbReference type="EMBL" id="KQ086201">
    <property type="protein sequence ID" value="KLO06503.1"/>
    <property type="molecule type" value="Genomic_DNA"/>
</dbReference>
<feature type="compositionally biased region" description="Polar residues" evidence="1">
    <location>
        <begin position="149"/>
        <end position="164"/>
    </location>
</feature>
<name>A0A0H2RAK4_9AGAM</name>
<feature type="compositionally biased region" description="Low complexity" evidence="1">
    <location>
        <begin position="135"/>
        <end position="148"/>
    </location>
</feature>
<evidence type="ECO:0000313" key="2">
    <source>
        <dbReference type="EMBL" id="KLO06503.1"/>
    </source>
</evidence>
<evidence type="ECO:0000256" key="1">
    <source>
        <dbReference type="SAM" id="MobiDB-lite"/>
    </source>
</evidence>
<keyword evidence="3" id="KW-1185">Reference proteome</keyword>
<dbReference type="Proteomes" id="UP000053477">
    <property type="component" value="Unassembled WGS sequence"/>
</dbReference>
<accession>A0A0H2RAK4</accession>
<gene>
    <name evidence="2" type="ORF">SCHPADRAFT_895379</name>
</gene>
<organism evidence="2 3">
    <name type="scientific">Schizopora paradoxa</name>
    <dbReference type="NCBI Taxonomy" id="27342"/>
    <lineage>
        <taxon>Eukaryota</taxon>
        <taxon>Fungi</taxon>
        <taxon>Dikarya</taxon>
        <taxon>Basidiomycota</taxon>
        <taxon>Agaricomycotina</taxon>
        <taxon>Agaricomycetes</taxon>
        <taxon>Hymenochaetales</taxon>
        <taxon>Schizoporaceae</taxon>
        <taxon>Schizopora</taxon>
    </lineage>
</organism>
<dbReference type="InParanoid" id="A0A0H2RAK4"/>
<reference evidence="2 3" key="1">
    <citation type="submission" date="2015-04" db="EMBL/GenBank/DDBJ databases">
        <title>Complete genome sequence of Schizopora paradoxa KUC8140, a cosmopolitan wood degrader in East Asia.</title>
        <authorList>
            <consortium name="DOE Joint Genome Institute"/>
            <person name="Min B."/>
            <person name="Park H."/>
            <person name="Jang Y."/>
            <person name="Kim J.-J."/>
            <person name="Kim K.H."/>
            <person name="Pangilinan J."/>
            <person name="Lipzen A."/>
            <person name="Riley R."/>
            <person name="Grigoriev I.V."/>
            <person name="Spatafora J.W."/>
            <person name="Choi I.-G."/>
        </authorList>
    </citation>
    <scope>NUCLEOTIDE SEQUENCE [LARGE SCALE GENOMIC DNA]</scope>
    <source>
        <strain evidence="2 3">KUC8140</strain>
    </source>
</reference>
<proteinExistence type="predicted"/>
<sequence>MSSKVSGGRRRPISFISNDGAHPIQQAVSFYLDFVVLKASIALSPPFPRFHFWARTCSIRQRRLAEPTTFSVMRTTRSSAFRRGDDAHLHFCALFTLSAIRDIMNDTPMKTDEHPYSQGKDLRNLFEHVAVTNLPPSKSSSPQPSAIPHQSNGPSTDSPVLSSSPERDAIHSLDAFNS</sequence>